<dbReference type="EMBL" id="ABEXCJ040000002">
    <property type="protein sequence ID" value="ELR5216962.1"/>
    <property type="molecule type" value="Genomic_DNA"/>
</dbReference>
<sequence>MSKFAVIAFVSACITVFSISVLMRDRLCLIIISHGNTVVQTTFSYEE</sequence>
<accession>A0A427HC07</accession>
<evidence type="ECO:0000313" key="2">
    <source>
        <dbReference type="EMBL" id="EMR4589149.1"/>
    </source>
</evidence>
<gene>
    <name evidence="2" type="ORF">M0K77_001439</name>
    <name evidence="1" type="ORF">M0K77_RS07195</name>
</gene>
<dbReference type="EMBL" id="ABEXCJ050000002">
    <property type="protein sequence ID" value="EMR4589149.1"/>
    <property type="molecule type" value="Genomic_DNA"/>
</dbReference>
<organism evidence="1">
    <name type="scientific">Providencia rettgeri</name>
    <dbReference type="NCBI Taxonomy" id="587"/>
    <lineage>
        <taxon>Bacteria</taxon>
        <taxon>Pseudomonadati</taxon>
        <taxon>Pseudomonadota</taxon>
        <taxon>Gammaproteobacteria</taxon>
        <taxon>Enterobacterales</taxon>
        <taxon>Morganellaceae</taxon>
        <taxon>Providencia</taxon>
    </lineage>
</organism>
<comment type="caution">
    <text evidence="1">The sequence shown here is derived from an EMBL/GenBank/DDBJ whole genome shotgun (WGS) entry which is preliminary data.</text>
</comment>
<name>A0A427HC07_PRORE</name>
<evidence type="ECO:0000313" key="1">
    <source>
        <dbReference type="EMBL" id="ELR5216962.1"/>
    </source>
</evidence>
<dbReference type="OrthoDB" id="5880683at2"/>
<reference evidence="1" key="1">
    <citation type="submission" date="2023-10" db="EMBL/GenBank/DDBJ databases">
        <authorList>
            <consortium name="Clinical and Environmental Microbiology Branch: Whole genome sequencing antimicrobial resistance pathogens in the healthcare setting"/>
        </authorList>
    </citation>
    <scope>NUCLEOTIDE SEQUENCE</scope>
    <source>
        <strain evidence="1">2020QW-00022</strain>
    </source>
</reference>
<protein>
    <submittedName>
        <fullName evidence="1">Hok/Gef family protein</fullName>
    </submittedName>
</protein>
<dbReference type="RefSeq" id="WP_125894295.1">
    <property type="nucleotide sequence ID" value="NZ_RHRR02000001.1"/>
</dbReference>
<dbReference type="AlphaFoldDB" id="A0A427HC07"/>
<proteinExistence type="predicted"/>